<feature type="transmembrane region" description="Helical" evidence="1">
    <location>
        <begin position="38"/>
        <end position="55"/>
    </location>
</feature>
<feature type="transmembrane region" description="Helical" evidence="1">
    <location>
        <begin position="9"/>
        <end position="26"/>
    </location>
</feature>
<feature type="domain" description="EamA" evidence="2">
    <location>
        <begin position="7"/>
        <end position="143"/>
    </location>
</feature>
<feature type="transmembrane region" description="Helical" evidence="1">
    <location>
        <begin position="250"/>
        <end position="268"/>
    </location>
</feature>
<feature type="transmembrane region" description="Helical" evidence="1">
    <location>
        <begin position="75"/>
        <end position="95"/>
    </location>
</feature>
<dbReference type="InterPro" id="IPR037185">
    <property type="entry name" value="EmrE-like"/>
</dbReference>
<dbReference type="Proteomes" id="UP000032544">
    <property type="component" value="Unassembled WGS sequence"/>
</dbReference>
<feature type="transmembrane region" description="Helical" evidence="1">
    <location>
        <begin position="189"/>
        <end position="206"/>
    </location>
</feature>
<feature type="transmembrane region" description="Helical" evidence="1">
    <location>
        <begin position="274"/>
        <end position="295"/>
    </location>
</feature>
<feature type="domain" description="EamA" evidence="2">
    <location>
        <begin position="160"/>
        <end position="288"/>
    </location>
</feature>
<proteinExistence type="predicted"/>
<dbReference type="OrthoDB" id="1117406at2"/>
<dbReference type="Pfam" id="PF00892">
    <property type="entry name" value="EamA"/>
    <property type="match status" value="2"/>
</dbReference>
<dbReference type="GO" id="GO:0016020">
    <property type="term" value="C:membrane"/>
    <property type="evidence" value="ECO:0007669"/>
    <property type="project" value="InterPro"/>
</dbReference>
<sequence>MKTATFKGYLLALVATIAFSNVYIFSKAALNEIHLTQFGIYWCGLGMLFSLLFALKNKKLGQLKVLDKRQRRILLLLGILEILTTTSFFISINIIPDPSVTSFIGNLFPVMVTLGGIVLLKEKFGWVEVIGASLALIGTFVISYSGGTSLKTLFIAGTGVVVINALFATTATLIVKVHVKNISPELFNLNRYTWLFAFSLIAFFIYSPEASISSRALANVSIGSFLEFVAILTVYYSYQFIDASRSAVVQTLKGIFVLTGAYLVFHTFPLLHQFIGGMITVIGVLIMTLAQAGILKTRLSN</sequence>
<dbReference type="PANTHER" id="PTHR22911">
    <property type="entry name" value="ACYL-MALONYL CONDENSING ENZYME-RELATED"/>
    <property type="match status" value="1"/>
</dbReference>
<dbReference type="InterPro" id="IPR000620">
    <property type="entry name" value="EamA_dom"/>
</dbReference>
<evidence type="ECO:0000313" key="4">
    <source>
        <dbReference type="Proteomes" id="UP000032544"/>
    </source>
</evidence>
<dbReference type="SUPFAM" id="SSF103481">
    <property type="entry name" value="Multidrug resistance efflux transporter EmrE"/>
    <property type="match status" value="2"/>
</dbReference>
<feature type="transmembrane region" description="Helical" evidence="1">
    <location>
        <begin position="153"/>
        <end position="177"/>
    </location>
</feature>
<organism evidence="3 4">
    <name type="scientific">Draconibacterium sediminis</name>
    <dbReference type="NCBI Taxonomy" id="1544798"/>
    <lineage>
        <taxon>Bacteria</taxon>
        <taxon>Pseudomonadati</taxon>
        <taxon>Bacteroidota</taxon>
        <taxon>Bacteroidia</taxon>
        <taxon>Marinilabiliales</taxon>
        <taxon>Prolixibacteraceae</taxon>
        <taxon>Draconibacterium</taxon>
    </lineage>
</organism>
<keyword evidence="1" id="KW-0812">Transmembrane</keyword>
<dbReference type="AlphaFoldDB" id="A0A0D8J6M1"/>
<protein>
    <recommendedName>
        <fullName evidence="2">EamA domain-containing protein</fullName>
    </recommendedName>
</protein>
<feature type="transmembrane region" description="Helical" evidence="1">
    <location>
        <begin position="127"/>
        <end position="147"/>
    </location>
</feature>
<evidence type="ECO:0000313" key="3">
    <source>
        <dbReference type="EMBL" id="KJF42414.1"/>
    </source>
</evidence>
<comment type="caution">
    <text evidence="3">The sequence shown here is derived from an EMBL/GenBank/DDBJ whole genome shotgun (WGS) entry which is preliminary data.</text>
</comment>
<dbReference type="EMBL" id="JRHC01000005">
    <property type="protein sequence ID" value="KJF42414.1"/>
    <property type="molecule type" value="Genomic_DNA"/>
</dbReference>
<gene>
    <name evidence="3" type="ORF">LH29_17740</name>
</gene>
<dbReference type="RefSeq" id="WP_045032082.1">
    <property type="nucleotide sequence ID" value="NZ_JRHC01000005.1"/>
</dbReference>
<keyword evidence="1" id="KW-0472">Membrane</keyword>
<evidence type="ECO:0000259" key="2">
    <source>
        <dbReference type="Pfam" id="PF00892"/>
    </source>
</evidence>
<reference evidence="3 4" key="1">
    <citation type="submission" date="2014-09" db="EMBL/GenBank/DDBJ databases">
        <title>Draft Genome Sequence of Draconibacterium sp. JN14CK-3.</title>
        <authorList>
            <person name="Dong C."/>
            <person name="Lai Q."/>
            <person name="Shao Z."/>
        </authorList>
    </citation>
    <scope>NUCLEOTIDE SEQUENCE [LARGE SCALE GENOMIC DNA]</scope>
    <source>
        <strain evidence="3 4">JN14CK-3</strain>
    </source>
</reference>
<evidence type="ECO:0000256" key="1">
    <source>
        <dbReference type="SAM" id="Phobius"/>
    </source>
</evidence>
<keyword evidence="4" id="KW-1185">Reference proteome</keyword>
<name>A0A0D8J6M1_9BACT</name>
<keyword evidence="1" id="KW-1133">Transmembrane helix</keyword>
<feature type="transmembrane region" description="Helical" evidence="1">
    <location>
        <begin position="218"/>
        <end position="238"/>
    </location>
</feature>
<feature type="transmembrane region" description="Helical" evidence="1">
    <location>
        <begin position="101"/>
        <end position="120"/>
    </location>
</feature>
<accession>A0A0D8J6M1</accession>